<evidence type="ECO:0000313" key="2">
    <source>
        <dbReference type="EMBL" id="CAG9702948.1"/>
    </source>
</evidence>
<accession>A0A650MV90</accession>
<proteinExistence type="predicted"/>
<evidence type="ECO:0000313" key="4">
    <source>
        <dbReference type="Proteomes" id="UP000431451"/>
    </source>
</evidence>
<reference evidence="3 4" key="1">
    <citation type="submission" date="2018-06" db="EMBL/GenBank/DDBJ databases">
        <authorList>
            <consortium name="IHU Genomes"/>
        </authorList>
    </citation>
    <scope>NUCLEOTIDE SEQUENCE [LARGE SCALE GENOMIC DNA]</scope>
    <source>
        <strain evidence="3 4">NEC25</strain>
    </source>
</reference>
<keyword evidence="1" id="KW-0472">Membrane</keyword>
<dbReference type="InterPro" id="IPR036259">
    <property type="entry name" value="MFS_trans_sf"/>
</dbReference>
<sequence>MFIFGFGDSVFGPSFNGMLSKSVDSSEQGRNQGGSQSIQALARVIWPIIGCKIYVSLGHAASASMGIILIATAIPVLHKGMHIN</sequence>
<name>A0A650MV90_9CLOT</name>
<dbReference type="Gene3D" id="1.20.1250.20">
    <property type="entry name" value="MFS general substrate transporter like domains"/>
    <property type="match status" value="1"/>
</dbReference>
<organism evidence="3 4">
    <name type="scientific">Clostridium neonatale</name>
    <dbReference type="NCBI Taxonomy" id="137838"/>
    <lineage>
        <taxon>Bacteria</taxon>
        <taxon>Bacillati</taxon>
        <taxon>Bacillota</taxon>
        <taxon>Clostridia</taxon>
        <taxon>Eubacteriales</taxon>
        <taxon>Clostridiaceae</taxon>
        <taxon>Clostridium</taxon>
    </lineage>
</organism>
<keyword evidence="1" id="KW-0812">Transmembrane</keyword>
<reference evidence="2" key="2">
    <citation type="submission" date="2021-10" db="EMBL/GenBank/DDBJ databases">
        <authorList>
            <person name="Mesa V."/>
        </authorList>
    </citation>
    <scope>NUCLEOTIDE SEQUENCE</scope>
    <source>
        <strain evidence="2">CC3_PB</strain>
    </source>
</reference>
<dbReference type="Proteomes" id="UP000431451">
    <property type="component" value="Unassembled WGS sequence"/>
</dbReference>
<evidence type="ECO:0000256" key="1">
    <source>
        <dbReference type="SAM" id="Phobius"/>
    </source>
</evidence>
<protein>
    <submittedName>
        <fullName evidence="3">Tetracycline resistance protein, class C</fullName>
    </submittedName>
</protein>
<dbReference type="Proteomes" id="UP000789738">
    <property type="component" value="Unassembled WGS sequence"/>
</dbReference>
<dbReference type="EMBL" id="UWJD01000003">
    <property type="protein sequence ID" value="VCT86287.1"/>
    <property type="molecule type" value="Genomic_DNA"/>
</dbReference>
<keyword evidence="1" id="KW-1133">Transmembrane helix</keyword>
<gene>
    <name evidence="3" type="primary">tetA</name>
    <name evidence="2" type="ORF">CNEO_40231</name>
    <name evidence="3" type="ORF">CNEONATNEC25_03898</name>
</gene>
<feature type="transmembrane region" description="Helical" evidence="1">
    <location>
        <begin position="53"/>
        <end position="77"/>
    </location>
</feature>
<dbReference type="EMBL" id="CAKJVE010000004">
    <property type="protein sequence ID" value="CAG9702948.1"/>
    <property type="molecule type" value="Genomic_DNA"/>
</dbReference>
<dbReference type="SUPFAM" id="SSF103473">
    <property type="entry name" value="MFS general substrate transporter"/>
    <property type="match status" value="1"/>
</dbReference>
<evidence type="ECO:0000313" key="3">
    <source>
        <dbReference type="EMBL" id="VCT86287.1"/>
    </source>
</evidence>
<dbReference type="AlphaFoldDB" id="A0A650MV90"/>